<keyword evidence="2" id="KW-0812">Transmembrane</keyword>
<evidence type="ECO:0000313" key="4">
    <source>
        <dbReference type="Proteomes" id="UP000182658"/>
    </source>
</evidence>
<dbReference type="OrthoDB" id="291792at2759"/>
<gene>
    <name evidence="3" type="ORF">CONLIGDRAFT_648824</name>
</gene>
<dbReference type="Proteomes" id="UP000182658">
    <property type="component" value="Unassembled WGS sequence"/>
</dbReference>
<name>A0A1J7J6B7_9PEZI</name>
<dbReference type="InParanoid" id="A0A1J7J6B7"/>
<dbReference type="EMBL" id="KV875103">
    <property type="protein sequence ID" value="OIW24700.1"/>
    <property type="molecule type" value="Genomic_DNA"/>
</dbReference>
<dbReference type="PANTHER" id="PTHR12459">
    <property type="entry name" value="TRANSMEMBRANE PROTEIN 135-RELATED"/>
    <property type="match status" value="1"/>
</dbReference>
<feature type="transmembrane region" description="Helical" evidence="2">
    <location>
        <begin position="463"/>
        <end position="488"/>
    </location>
</feature>
<feature type="transmembrane region" description="Helical" evidence="2">
    <location>
        <begin position="421"/>
        <end position="442"/>
    </location>
</feature>
<dbReference type="PANTHER" id="PTHR12459:SF19">
    <property type="entry name" value="TRANSMEMBRANE PROTEIN 135 N-TERMINAL DOMAIN-CONTAINING PROTEIN"/>
    <property type="match status" value="1"/>
</dbReference>
<keyword evidence="2" id="KW-0472">Membrane</keyword>
<protein>
    <submittedName>
        <fullName evidence="3">Uncharacterized protein</fullName>
    </submittedName>
</protein>
<organism evidence="3 4">
    <name type="scientific">Coniochaeta ligniaria NRRL 30616</name>
    <dbReference type="NCBI Taxonomy" id="1408157"/>
    <lineage>
        <taxon>Eukaryota</taxon>
        <taxon>Fungi</taxon>
        <taxon>Dikarya</taxon>
        <taxon>Ascomycota</taxon>
        <taxon>Pezizomycotina</taxon>
        <taxon>Sordariomycetes</taxon>
        <taxon>Sordariomycetidae</taxon>
        <taxon>Coniochaetales</taxon>
        <taxon>Coniochaetaceae</taxon>
        <taxon>Coniochaeta</taxon>
    </lineage>
</organism>
<evidence type="ECO:0000256" key="1">
    <source>
        <dbReference type="SAM" id="MobiDB-lite"/>
    </source>
</evidence>
<accession>A0A1J7J6B7</accession>
<keyword evidence="2" id="KW-1133">Transmembrane helix</keyword>
<feature type="transmembrane region" description="Helical" evidence="2">
    <location>
        <begin position="494"/>
        <end position="511"/>
    </location>
</feature>
<evidence type="ECO:0000256" key="2">
    <source>
        <dbReference type="SAM" id="Phobius"/>
    </source>
</evidence>
<feature type="region of interest" description="Disordered" evidence="1">
    <location>
        <begin position="1"/>
        <end position="32"/>
    </location>
</feature>
<dbReference type="InterPro" id="IPR026749">
    <property type="entry name" value="Tmem135"/>
</dbReference>
<sequence>MASPAGQSSSRMPVPAPAAAGTSSNPSTSSVKATVDPILRNALRYTISAREYALLHRYVLSRSRVLKRRVPAVETVQRVYNSSRPRASLAETDRSKAAAAATPGVAVAEERADLGASPSGDDYNARAIRHSIRVFVATGAAMKLWESLSRRLTAKQQDPNSSGSRHKRPIYHSPTLRLSLSLSTILLLYRLLFRFFSRLRTHLLDPSAAPFRRRNPRTTFTLTSPYAPAVGASLAGLALGVYPAQQLRVSIAIYALFRALEFGWNAAEDGGMVWGWEKTSNGKLDKKRARPWWWGSWMLQPFAFGQLLHALVFDRDCFPSPYGDFIFKNSSSYLHPKPEDFPASLKWPRAYDVVDSLAQMARLHWPPFVSPTLFPTKDDAIPPSVAAIAPLVSGAHPLITSLSCAALHPADPSCSRTFLTFWLRSFPPLTRLFLLLYSALLLPRFRSLYHFPVSTINNLLARAIRTSVFVTGSISTAWASICFFQTWFPRGFFPTQRFFLGGFVAGFWAWVERRHGRGVFLYSARASIDSLWKVGVKRRWWRAMKGGDVWLFVLAMMLTGVVYERDARAVREDNLRKGISWVRGEGWRDWAVDPDDIDDDEEAHVLPKDE</sequence>
<feature type="transmembrane region" description="Helical" evidence="2">
    <location>
        <begin position="547"/>
        <end position="563"/>
    </location>
</feature>
<evidence type="ECO:0000313" key="3">
    <source>
        <dbReference type="EMBL" id="OIW24700.1"/>
    </source>
</evidence>
<reference evidence="3 4" key="1">
    <citation type="submission" date="2016-10" db="EMBL/GenBank/DDBJ databases">
        <title>Draft genome sequence of Coniochaeta ligniaria NRRL30616, a lignocellulolytic fungus for bioabatement of inhibitors in plant biomass hydrolysates.</title>
        <authorList>
            <consortium name="DOE Joint Genome Institute"/>
            <person name="Jimenez D.J."/>
            <person name="Hector R.E."/>
            <person name="Riley R."/>
            <person name="Sun H."/>
            <person name="Grigoriev I.V."/>
            <person name="Van Elsas J.D."/>
            <person name="Nichols N.N."/>
        </authorList>
    </citation>
    <scope>NUCLEOTIDE SEQUENCE [LARGE SCALE GENOMIC DNA]</scope>
    <source>
        <strain evidence="3 4">NRRL 30616</strain>
    </source>
</reference>
<keyword evidence="4" id="KW-1185">Reference proteome</keyword>
<dbReference type="AlphaFoldDB" id="A0A1J7J6B7"/>
<proteinExistence type="predicted"/>
<feature type="compositionally biased region" description="Polar residues" evidence="1">
    <location>
        <begin position="21"/>
        <end position="32"/>
    </location>
</feature>
<feature type="compositionally biased region" description="Polar residues" evidence="1">
    <location>
        <begin position="1"/>
        <end position="11"/>
    </location>
</feature>